<organism evidence="1 2">
    <name type="scientific">Emiliania huxleyi (strain CCMP1516)</name>
    <dbReference type="NCBI Taxonomy" id="280463"/>
    <lineage>
        <taxon>Eukaryota</taxon>
        <taxon>Haptista</taxon>
        <taxon>Haptophyta</taxon>
        <taxon>Prymnesiophyceae</taxon>
        <taxon>Isochrysidales</taxon>
        <taxon>Noelaerhabdaceae</taxon>
        <taxon>Emiliania</taxon>
    </lineage>
</organism>
<keyword evidence="2" id="KW-1185">Reference proteome</keyword>
<accession>A0A0D3I0D5</accession>
<dbReference type="EnsemblProtists" id="EOD04720">
    <property type="protein sequence ID" value="EOD04720"/>
    <property type="gene ID" value="EMIHUDRAFT_220855"/>
</dbReference>
<dbReference type="AlphaFoldDB" id="A0A0D3I0D5"/>
<dbReference type="PaxDb" id="2903-EOD04720"/>
<sequence>MCTRPRRPSSPIPRLRRRGYFVYIPEIGRITSTNDVYFDERSFTLLGDVMSNVKLRGGSRVQNITPPAPPPTTPALPGTAPPVVVDAFVPADANAVELARRCDGAWELSDFVIGASVAGRASVHYRSDIVGEVLEVSAQIGPVPIPRNAEDAVKYPLYGKSWLAAMTGFACIKRLELKIGG</sequence>
<evidence type="ECO:0000313" key="2">
    <source>
        <dbReference type="Proteomes" id="UP000013827"/>
    </source>
</evidence>
<dbReference type="KEGG" id="ehx:EMIHUDRAFT_220855"/>
<dbReference type="RefSeq" id="XP_005757149.1">
    <property type="nucleotide sequence ID" value="XM_005757092.1"/>
</dbReference>
<reference evidence="1" key="2">
    <citation type="submission" date="2024-10" db="UniProtKB">
        <authorList>
            <consortium name="EnsemblProtists"/>
        </authorList>
    </citation>
    <scope>IDENTIFICATION</scope>
</reference>
<protein>
    <submittedName>
        <fullName evidence="1">Uncharacterized protein</fullName>
    </submittedName>
</protein>
<reference evidence="2" key="1">
    <citation type="journal article" date="2013" name="Nature">
        <title>Pan genome of the phytoplankton Emiliania underpins its global distribution.</title>
        <authorList>
            <person name="Read B.A."/>
            <person name="Kegel J."/>
            <person name="Klute M.J."/>
            <person name="Kuo A."/>
            <person name="Lefebvre S.C."/>
            <person name="Maumus F."/>
            <person name="Mayer C."/>
            <person name="Miller J."/>
            <person name="Monier A."/>
            <person name="Salamov A."/>
            <person name="Young J."/>
            <person name="Aguilar M."/>
            <person name="Claverie J.M."/>
            <person name="Frickenhaus S."/>
            <person name="Gonzalez K."/>
            <person name="Herman E.K."/>
            <person name="Lin Y.C."/>
            <person name="Napier J."/>
            <person name="Ogata H."/>
            <person name="Sarno A.F."/>
            <person name="Shmutz J."/>
            <person name="Schroeder D."/>
            <person name="de Vargas C."/>
            <person name="Verret F."/>
            <person name="von Dassow P."/>
            <person name="Valentin K."/>
            <person name="Van de Peer Y."/>
            <person name="Wheeler G."/>
            <person name="Dacks J.B."/>
            <person name="Delwiche C.F."/>
            <person name="Dyhrman S.T."/>
            <person name="Glockner G."/>
            <person name="John U."/>
            <person name="Richards T."/>
            <person name="Worden A.Z."/>
            <person name="Zhang X."/>
            <person name="Grigoriev I.V."/>
            <person name="Allen A.E."/>
            <person name="Bidle K."/>
            <person name="Borodovsky M."/>
            <person name="Bowler C."/>
            <person name="Brownlee C."/>
            <person name="Cock J.M."/>
            <person name="Elias M."/>
            <person name="Gladyshev V.N."/>
            <person name="Groth M."/>
            <person name="Guda C."/>
            <person name="Hadaegh A."/>
            <person name="Iglesias-Rodriguez M.D."/>
            <person name="Jenkins J."/>
            <person name="Jones B.M."/>
            <person name="Lawson T."/>
            <person name="Leese F."/>
            <person name="Lindquist E."/>
            <person name="Lobanov A."/>
            <person name="Lomsadze A."/>
            <person name="Malik S.B."/>
            <person name="Marsh M.E."/>
            <person name="Mackinder L."/>
            <person name="Mock T."/>
            <person name="Mueller-Roeber B."/>
            <person name="Pagarete A."/>
            <person name="Parker M."/>
            <person name="Probert I."/>
            <person name="Quesneville H."/>
            <person name="Raines C."/>
            <person name="Rensing S.A."/>
            <person name="Riano-Pachon D.M."/>
            <person name="Richier S."/>
            <person name="Rokitta S."/>
            <person name="Shiraiwa Y."/>
            <person name="Soanes D.M."/>
            <person name="van der Giezen M."/>
            <person name="Wahlund T.M."/>
            <person name="Williams B."/>
            <person name="Wilson W."/>
            <person name="Wolfe G."/>
            <person name="Wurch L.L."/>
        </authorList>
    </citation>
    <scope>NUCLEOTIDE SEQUENCE</scope>
</reference>
<dbReference type="Proteomes" id="UP000013827">
    <property type="component" value="Unassembled WGS sequence"/>
</dbReference>
<name>A0A0D3I0D5_EMIH1</name>
<dbReference type="GeneID" id="17250861"/>
<evidence type="ECO:0000313" key="1">
    <source>
        <dbReference type="EnsemblProtists" id="EOD04720"/>
    </source>
</evidence>
<proteinExistence type="predicted"/>
<dbReference type="HOGENOM" id="CLU_127934_0_0_1"/>